<feature type="transmembrane region" description="Helical" evidence="1">
    <location>
        <begin position="41"/>
        <end position="64"/>
    </location>
</feature>
<keyword evidence="1" id="KW-0812">Transmembrane</keyword>
<evidence type="ECO:0000313" key="2">
    <source>
        <dbReference type="EMBL" id="GET36649.1"/>
    </source>
</evidence>
<evidence type="ECO:0000313" key="3">
    <source>
        <dbReference type="Proteomes" id="UP001050975"/>
    </source>
</evidence>
<keyword evidence="1" id="KW-0472">Membrane</keyword>
<gene>
    <name evidence="2" type="ORF">MiSe_14010</name>
</gene>
<proteinExistence type="predicted"/>
<accession>A0AAV3X3J4</accession>
<feature type="transmembrane region" description="Helical" evidence="1">
    <location>
        <begin position="12"/>
        <end position="34"/>
    </location>
</feature>
<organism evidence="2 3">
    <name type="scientific">Microseira wollei NIES-4236</name>
    <dbReference type="NCBI Taxonomy" id="2530354"/>
    <lineage>
        <taxon>Bacteria</taxon>
        <taxon>Bacillati</taxon>
        <taxon>Cyanobacteriota</taxon>
        <taxon>Cyanophyceae</taxon>
        <taxon>Oscillatoriophycideae</taxon>
        <taxon>Aerosakkonematales</taxon>
        <taxon>Aerosakkonemataceae</taxon>
        <taxon>Microseira</taxon>
    </lineage>
</organism>
<reference evidence="2" key="1">
    <citation type="submission" date="2019-10" db="EMBL/GenBank/DDBJ databases">
        <title>Draft genome sequece of Microseira wollei NIES-4236.</title>
        <authorList>
            <person name="Yamaguchi H."/>
            <person name="Suzuki S."/>
            <person name="Kawachi M."/>
        </authorList>
    </citation>
    <scope>NUCLEOTIDE SEQUENCE</scope>
    <source>
        <strain evidence="2">NIES-4236</strain>
    </source>
</reference>
<keyword evidence="3" id="KW-1185">Reference proteome</keyword>
<comment type="caution">
    <text evidence="2">The sequence shown here is derived from an EMBL/GenBank/DDBJ whole genome shotgun (WGS) entry which is preliminary data.</text>
</comment>
<dbReference type="AlphaFoldDB" id="A0AAV3X3J4"/>
<sequence length="111" mass="12115">MNLLDLLPSTVSLVLVPILYGLIAGITIGGFTALRMRKILVIIWTIVGSIIGVYIGSGIGYILFNIVHPNPDFIEGLGLIIFYLNIGMLIGSISGAEIGIIIFERWRRSRS</sequence>
<protein>
    <submittedName>
        <fullName evidence="2">Uncharacterized protein</fullName>
    </submittedName>
</protein>
<feature type="transmembrane region" description="Helical" evidence="1">
    <location>
        <begin position="76"/>
        <end position="103"/>
    </location>
</feature>
<name>A0AAV3X3J4_9CYAN</name>
<dbReference type="EMBL" id="BLAY01000015">
    <property type="protein sequence ID" value="GET36649.1"/>
    <property type="molecule type" value="Genomic_DNA"/>
</dbReference>
<evidence type="ECO:0000256" key="1">
    <source>
        <dbReference type="SAM" id="Phobius"/>
    </source>
</evidence>
<dbReference type="Proteomes" id="UP001050975">
    <property type="component" value="Unassembled WGS sequence"/>
</dbReference>
<dbReference type="RefSeq" id="WP_226576664.1">
    <property type="nucleotide sequence ID" value="NZ_BLAY01000015.1"/>
</dbReference>
<keyword evidence="1" id="KW-1133">Transmembrane helix</keyword>